<dbReference type="STRING" id="659014.SAMN04487996_1029"/>
<dbReference type="EMBL" id="FNAN01000002">
    <property type="protein sequence ID" value="SDD70510.1"/>
    <property type="molecule type" value="Genomic_DNA"/>
</dbReference>
<name>A0A1G6WX41_9BACT</name>
<sequence length="104" mass="11384">MRNMAQINILAVANHPEILETIIRLINQNERWHGIPAGSLEEAEEVLRVNSIDLVLLGVGIDEETGERITSLCTSIDPRIVCLRHFGGGSGLLYSEIRHALSGG</sequence>
<dbReference type="InterPro" id="IPR011006">
    <property type="entry name" value="CheY-like_superfamily"/>
</dbReference>
<evidence type="ECO:0000313" key="1">
    <source>
        <dbReference type="EMBL" id="SDD70510.1"/>
    </source>
</evidence>
<dbReference type="SUPFAM" id="SSF52172">
    <property type="entry name" value="CheY-like"/>
    <property type="match status" value="1"/>
</dbReference>
<gene>
    <name evidence="1" type="ORF">SAMN04487996_1029</name>
</gene>
<evidence type="ECO:0000313" key="2">
    <source>
        <dbReference type="Proteomes" id="UP000198748"/>
    </source>
</evidence>
<keyword evidence="2" id="KW-1185">Reference proteome</keyword>
<protein>
    <recommendedName>
        <fullName evidence="3">Response regulatory domain-containing protein</fullName>
    </recommendedName>
</protein>
<evidence type="ECO:0008006" key="3">
    <source>
        <dbReference type="Google" id="ProtNLM"/>
    </source>
</evidence>
<organism evidence="1 2">
    <name type="scientific">Dyadobacter soli</name>
    <dbReference type="NCBI Taxonomy" id="659014"/>
    <lineage>
        <taxon>Bacteria</taxon>
        <taxon>Pseudomonadati</taxon>
        <taxon>Bacteroidota</taxon>
        <taxon>Cytophagia</taxon>
        <taxon>Cytophagales</taxon>
        <taxon>Spirosomataceae</taxon>
        <taxon>Dyadobacter</taxon>
    </lineage>
</organism>
<dbReference type="Proteomes" id="UP000198748">
    <property type="component" value="Unassembled WGS sequence"/>
</dbReference>
<dbReference type="AlphaFoldDB" id="A0A1G6WX41"/>
<reference evidence="2" key="1">
    <citation type="submission" date="2016-10" db="EMBL/GenBank/DDBJ databases">
        <authorList>
            <person name="Varghese N."/>
            <person name="Submissions S."/>
        </authorList>
    </citation>
    <scope>NUCLEOTIDE SEQUENCE [LARGE SCALE GENOMIC DNA]</scope>
    <source>
        <strain evidence="2">DSM 25329</strain>
    </source>
</reference>
<proteinExistence type="predicted"/>
<accession>A0A1G6WX41</accession>